<comment type="caution">
    <text evidence="2">The sequence shown here is derived from an EMBL/GenBank/DDBJ whole genome shotgun (WGS) entry which is preliminary data.</text>
</comment>
<proteinExistence type="predicted"/>
<dbReference type="Proteomes" id="UP000016033">
    <property type="component" value="Unassembled WGS sequence"/>
</dbReference>
<dbReference type="RefSeq" id="WP_021200471.1">
    <property type="nucleotide sequence ID" value="NZ_ATAO01000206.1"/>
</dbReference>
<evidence type="ECO:0000256" key="1">
    <source>
        <dbReference type="SAM" id="MobiDB-lite"/>
    </source>
</evidence>
<dbReference type="EMBL" id="ATAO01000206">
    <property type="protein sequence ID" value="EQM74374.1"/>
    <property type="molecule type" value="Genomic_DNA"/>
</dbReference>
<gene>
    <name evidence="2" type="ORF">L687_02660</name>
</gene>
<evidence type="ECO:0000313" key="3">
    <source>
        <dbReference type="Proteomes" id="UP000016033"/>
    </source>
</evidence>
<evidence type="ECO:0000313" key="2">
    <source>
        <dbReference type="EMBL" id="EQM74374.1"/>
    </source>
</evidence>
<protein>
    <submittedName>
        <fullName evidence="2">Uncharacterized protein</fullName>
    </submittedName>
</protein>
<reference evidence="2 3" key="1">
    <citation type="journal article" date="2013" name="Genome Announc.">
        <title>Whole-genome sequences of five oyster-associated bacteria show potential for crude oil hydrocarbon degradation.</title>
        <authorList>
            <person name="Chauhan A."/>
            <person name="Green S."/>
            <person name="Pathak A."/>
            <person name="Thomas J."/>
            <person name="Venkatramanan R."/>
        </authorList>
    </citation>
    <scope>NUCLEOTIDE SEQUENCE [LARGE SCALE GENOMIC DNA]</scope>
    <source>
        <strain evidence="2 3">MF109</strain>
    </source>
</reference>
<organism evidence="2 3">
    <name type="scientific">Microbacterium maritypicum MF109</name>
    <dbReference type="NCBI Taxonomy" id="1333857"/>
    <lineage>
        <taxon>Bacteria</taxon>
        <taxon>Bacillati</taxon>
        <taxon>Actinomycetota</taxon>
        <taxon>Actinomycetes</taxon>
        <taxon>Micrococcales</taxon>
        <taxon>Microbacteriaceae</taxon>
        <taxon>Microbacterium</taxon>
    </lineage>
</organism>
<accession>T5KFW9</accession>
<dbReference type="AlphaFoldDB" id="T5KFW9"/>
<dbReference type="PATRIC" id="fig|1333857.3.peg.2519"/>
<name>T5KFW9_MICMQ</name>
<feature type="region of interest" description="Disordered" evidence="1">
    <location>
        <begin position="1"/>
        <end position="24"/>
    </location>
</feature>
<sequence length="423" mass="48064">MPRPTKPGRGDIDPPPSAGYPSAYDIPEYKQMREQMTAMSLILVLKPSMRADFKKLKAEFERIVGTVERFYQLVGERHWVFHGSLKLDPLVEAVRTDDPDAVETAVIAQYQDPERMKFALMRAKNVPEMRARSDLIDAAFRDYLDERYYAAVLVLLAVMDGFVNDVGNQRRGLHTRDSEELVAWNSMTAHHQGLAATQKSFTKSFNKTSTEPVYELYRNGIMHGNLTNFDNVVVASKAWNRLFALIDWAQALEQAKKPEDPKPTLRESLAKMADTAADRKKMDAWKPRAKDVRIDGSEAVMSEPVVEATVAMLDSWVAKNYGRLAPFLHEFTKPKSRNAFIGEVRSRFERQPLEGYDVRRVDVRGPALAHVTVGLTVGGEVRESELRWLYVDAEKHTRVEGDPRGTWLIIQTDPISIVGRSWD</sequence>